<keyword evidence="5 11" id="KW-1133">Transmembrane helix</keyword>
<sequence>MSVWQVNYECIFHFTLEILRYNMCLLFLLILSALRAAFSDDGAPVQDVEGRVGGSVLLGCNVSLPVKLVYFQKNCKKPEESIFVNGFYSRPGDYIHPQYKNRTSLIGKDSKEYSLKMWNLTVSDEGDYCCIVMTGPVPNTVVEFNLTVTAPFSIPTVTIKSRSDGGDGTESWALQCLSSGGYPPDVLNWTVFGKENSVLLQEGVSKSYADKHSGVWTINQTATFNCTHPANITCSVGGATSPPFSICTDTPSSPEYTVIIAVVLLFLFILVVVIILIRVCGRQQLPEVELATVETDQLKPADPCPAESFL</sequence>
<dbReference type="GO" id="GO:0007166">
    <property type="term" value="P:cell surface receptor signaling pathway"/>
    <property type="evidence" value="ECO:0007669"/>
    <property type="project" value="TreeGrafter"/>
</dbReference>
<organism evidence="13 14">
    <name type="scientific">Astyanax mexicanus</name>
    <name type="common">Blind cave fish</name>
    <name type="synonym">Astyanax fasciatus mexicanus</name>
    <dbReference type="NCBI Taxonomy" id="7994"/>
    <lineage>
        <taxon>Eukaryota</taxon>
        <taxon>Metazoa</taxon>
        <taxon>Chordata</taxon>
        <taxon>Craniata</taxon>
        <taxon>Vertebrata</taxon>
        <taxon>Euteleostomi</taxon>
        <taxon>Actinopterygii</taxon>
        <taxon>Neopterygii</taxon>
        <taxon>Teleostei</taxon>
        <taxon>Ostariophysi</taxon>
        <taxon>Characiformes</taxon>
        <taxon>Characoidei</taxon>
        <taxon>Acestrorhamphidae</taxon>
        <taxon>Acestrorhamphinae</taxon>
        <taxon>Astyanax</taxon>
    </lineage>
</organism>
<keyword evidence="7" id="KW-1015">Disulfide bond</keyword>
<dbReference type="InterPro" id="IPR013162">
    <property type="entry name" value="CD80_C2-set"/>
</dbReference>
<dbReference type="InterPro" id="IPR013106">
    <property type="entry name" value="Ig_V-set"/>
</dbReference>
<dbReference type="EMBL" id="JAICCE010000018">
    <property type="protein sequence ID" value="KAG9265296.1"/>
    <property type="molecule type" value="Genomic_DNA"/>
</dbReference>
<evidence type="ECO:0000256" key="9">
    <source>
        <dbReference type="ARBA" id="ARBA00023180"/>
    </source>
</evidence>
<keyword evidence="2" id="KW-1003">Cell membrane</keyword>
<gene>
    <name evidence="13" type="ORF">AMEX_G21676</name>
</gene>
<dbReference type="SMART" id="SM00409">
    <property type="entry name" value="IG"/>
    <property type="match status" value="1"/>
</dbReference>
<dbReference type="Gene3D" id="2.60.40.10">
    <property type="entry name" value="Immunoglobulins"/>
    <property type="match status" value="2"/>
</dbReference>
<dbReference type="GO" id="GO:0071222">
    <property type="term" value="P:cellular response to lipopolysaccharide"/>
    <property type="evidence" value="ECO:0007669"/>
    <property type="project" value="TreeGrafter"/>
</dbReference>
<evidence type="ECO:0000256" key="2">
    <source>
        <dbReference type="ARBA" id="ARBA00022475"/>
    </source>
</evidence>
<comment type="subcellular location">
    <subcellularLocation>
        <location evidence="1">Cell membrane</location>
        <topology evidence="1">Single-pass type I membrane protein</topology>
    </subcellularLocation>
</comment>
<reference evidence="13 14" key="1">
    <citation type="submission" date="2021-07" db="EMBL/GenBank/DDBJ databases">
        <authorList>
            <person name="Imarazene B."/>
            <person name="Zahm M."/>
            <person name="Klopp C."/>
            <person name="Cabau C."/>
            <person name="Beille S."/>
            <person name="Jouanno E."/>
            <person name="Castinel A."/>
            <person name="Lluch J."/>
            <person name="Gil L."/>
            <person name="Kuchtly C."/>
            <person name="Lopez Roques C."/>
            <person name="Donnadieu C."/>
            <person name="Parrinello H."/>
            <person name="Journot L."/>
            <person name="Du K."/>
            <person name="Schartl M."/>
            <person name="Retaux S."/>
            <person name="Guiguen Y."/>
        </authorList>
    </citation>
    <scope>NUCLEOTIDE SEQUENCE [LARGE SCALE GENOMIC DNA]</scope>
    <source>
        <strain evidence="13">Pach_M1</strain>
        <tissue evidence="13">Testis</tissue>
    </source>
</reference>
<dbReference type="PROSITE" id="PS50835">
    <property type="entry name" value="IG_LIKE"/>
    <property type="match status" value="1"/>
</dbReference>
<dbReference type="AlphaFoldDB" id="A0A8T2L7J9"/>
<dbReference type="InterPro" id="IPR036179">
    <property type="entry name" value="Ig-like_dom_sf"/>
</dbReference>
<dbReference type="GO" id="GO:0031295">
    <property type="term" value="P:T cell costimulation"/>
    <property type="evidence" value="ECO:0007669"/>
    <property type="project" value="TreeGrafter"/>
</dbReference>
<keyword evidence="6 11" id="KW-0472">Membrane</keyword>
<evidence type="ECO:0000256" key="7">
    <source>
        <dbReference type="ARBA" id="ARBA00023157"/>
    </source>
</evidence>
<accession>A0A8T2L7J9</accession>
<dbReference type="Pfam" id="PF07686">
    <property type="entry name" value="V-set"/>
    <property type="match status" value="1"/>
</dbReference>
<evidence type="ECO:0000313" key="13">
    <source>
        <dbReference type="EMBL" id="KAG9265296.1"/>
    </source>
</evidence>
<evidence type="ECO:0000256" key="5">
    <source>
        <dbReference type="ARBA" id="ARBA00022989"/>
    </source>
</evidence>
<protein>
    <submittedName>
        <fullName evidence="13">T-lymphocyte activation antigen CD80-like</fullName>
    </submittedName>
</protein>
<feature type="transmembrane region" description="Helical" evidence="11">
    <location>
        <begin position="256"/>
        <end position="277"/>
    </location>
</feature>
<dbReference type="Pfam" id="PF08205">
    <property type="entry name" value="C2-set_2"/>
    <property type="match status" value="1"/>
</dbReference>
<evidence type="ECO:0000256" key="3">
    <source>
        <dbReference type="ARBA" id="ARBA00022692"/>
    </source>
</evidence>
<comment type="caution">
    <text evidence="13">The sequence shown here is derived from an EMBL/GenBank/DDBJ whole genome shotgun (WGS) entry which is preliminary data.</text>
</comment>
<dbReference type="Proteomes" id="UP000752171">
    <property type="component" value="Unassembled WGS sequence"/>
</dbReference>
<name>A0A8T2L7J9_ASTMX</name>
<evidence type="ECO:0000256" key="4">
    <source>
        <dbReference type="ARBA" id="ARBA00022729"/>
    </source>
</evidence>
<proteinExistence type="predicted"/>
<feature type="domain" description="Ig-like" evidence="12">
    <location>
        <begin position="155"/>
        <end position="227"/>
    </location>
</feature>
<dbReference type="InterPro" id="IPR013783">
    <property type="entry name" value="Ig-like_fold"/>
</dbReference>
<dbReference type="InterPro" id="IPR007110">
    <property type="entry name" value="Ig-like_dom"/>
</dbReference>
<dbReference type="InterPro" id="IPR051713">
    <property type="entry name" value="T-cell_Activation_Regulation"/>
</dbReference>
<evidence type="ECO:0000256" key="8">
    <source>
        <dbReference type="ARBA" id="ARBA00023170"/>
    </source>
</evidence>
<evidence type="ECO:0000256" key="11">
    <source>
        <dbReference type="SAM" id="Phobius"/>
    </source>
</evidence>
<keyword evidence="10" id="KW-0393">Immunoglobulin domain</keyword>
<evidence type="ECO:0000313" key="14">
    <source>
        <dbReference type="Proteomes" id="UP000752171"/>
    </source>
</evidence>
<dbReference type="InterPro" id="IPR003599">
    <property type="entry name" value="Ig_sub"/>
</dbReference>
<dbReference type="GO" id="GO:0042130">
    <property type="term" value="P:negative regulation of T cell proliferation"/>
    <property type="evidence" value="ECO:0007669"/>
    <property type="project" value="TreeGrafter"/>
</dbReference>
<keyword evidence="8" id="KW-0675">Receptor</keyword>
<evidence type="ECO:0000259" key="12">
    <source>
        <dbReference type="PROSITE" id="PS50835"/>
    </source>
</evidence>
<keyword evidence="4" id="KW-0732">Signal</keyword>
<dbReference type="PANTHER" id="PTHR25466">
    <property type="entry name" value="T-LYMPHOCYTE ACTIVATION ANTIGEN"/>
    <property type="match status" value="1"/>
</dbReference>
<keyword evidence="9" id="KW-0325">Glycoprotein</keyword>
<dbReference type="GO" id="GO:0006955">
    <property type="term" value="P:immune response"/>
    <property type="evidence" value="ECO:0007669"/>
    <property type="project" value="TreeGrafter"/>
</dbReference>
<dbReference type="PANTHER" id="PTHR25466:SF2">
    <property type="entry name" value="T-LYMPHOCYTE ACTIVATION ANTIGEN CD86"/>
    <property type="match status" value="1"/>
</dbReference>
<dbReference type="GO" id="GO:0009897">
    <property type="term" value="C:external side of plasma membrane"/>
    <property type="evidence" value="ECO:0007669"/>
    <property type="project" value="TreeGrafter"/>
</dbReference>
<dbReference type="GO" id="GO:0042102">
    <property type="term" value="P:positive regulation of T cell proliferation"/>
    <property type="evidence" value="ECO:0007669"/>
    <property type="project" value="TreeGrafter"/>
</dbReference>
<dbReference type="SUPFAM" id="SSF48726">
    <property type="entry name" value="Immunoglobulin"/>
    <property type="match status" value="2"/>
</dbReference>
<keyword evidence="3 11" id="KW-0812">Transmembrane</keyword>
<evidence type="ECO:0000256" key="10">
    <source>
        <dbReference type="ARBA" id="ARBA00023319"/>
    </source>
</evidence>
<evidence type="ECO:0000256" key="1">
    <source>
        <dbReference type="ARBA" id="ARBA00004251"/>
    </source>
</evidence>
<evidence type="ECO:0000256" key="6">
    <source>
        <dbReference type="ARBA" id="ARBA00023136"/>
    </source>
</evidence>